<protein>
    <submittedName>
        <fullName evidence="1">Uncharacterized protein</fullName>
    </submittedName>
</protein>
<dbReference type="VEuPathDB" id="AmoebaDB:EHI5A_065850"/>
<gene>
    <name evidence="1" type="ORF">CL6EHI_166940</name>
</gene>
<dbReference type="Proteomes" id="UP000078387">
    <property type="component" value="Unassembled WGS sequence"/>
</dbReference>
<sequence length="1598" mass="182999">MENGIKKITFESLQNQCEKVKYHIMGFEFQQANKVLTNLLLLADSQTNLPISSNVNSIISYFIQSLSKKSQVDSLKDKKARLLWFRNYFIGVLISIITNVDLTKCKMAVICLKELLLLLRYTPRYEQDEGIITLWSTINNLYQKTPKNCENLLQVFSGSLKKLYKLTGSIDGMNNLMVNVSFDAMSMCRNSIERSAKVQYFMTISRYGNMRYTNTLSILLPIVTPLSLINEDLLNTMSHEYCDGLLFIAHHNEELSKSIHSMQIYERLDVDGVLQFMKELVKEDTDKYSLSTFNFYLLFHTASWIGLNCNNIITITNSIDLLIEYFFVILKKNKKNYDWMILILINKIISVFITTNSIPLNNACLKIMTMIVENRVDLLISIEQLLFKQFNDKVNKEIKSSKDKREYIIYYSSILSSGKTQKEKMWLYEITHEFGINLSSFPSYFKVEGSRQIQGVLIALSKIIISLIQLGPSKNIYLIPFLKSFLNFEPTQPPIVKQTFIHCLSSIPLKLLYRLIPLIQPNTSLSYPTTILRLFNCFLSDTNPLIREFTAKHSPQILSPTIQYLYSLSPPSALAKYSSTTLTTTGIQRVSQLIAISYIIKQNSFPTLNRHFLNSTSIPRLPNPLSKYETPLLANILSFVPYILYQSFDRLQPSIQISGLHAFVRSIRYLCRTPSTTVTSNLLNQTFNYLLEIIRAILTVHRPECAIPFKYSLPIESLAKEMTLINARSDGIDNPVISLSSASFSALAVLLRRVKPTKEVFSLLKLFIDEHTLPIHLAIREILRYGLTPYQQTEHPLYDSLCLEADAVRDFEVSKLSQETWSETATMVASVMRLVDNDALKHTETAVVTRCALSLIVAGIKYGKPNKPSKGVFGIDNEEDYIPNNFNEVYQQLLKGIEDDTLKHSKITSKPYFIPHFGLLPTLNLLSIESLKTNNEISQMTAFLEEIHFILKRGVRINDHFLTLLQLINIAKELFTTLIKYTPSYIDDYLDMHNIEMCAMKLSKQGLTGQKIIDSIIFEVADNPLSDKVIHWLTKIRDLNHCYSICLDVLSDSVKGDGVLQELRGQVVVPLYFASVLQGLIDVDTTITREYVHRVIDLTVSDALMVSRCSAPLVIVHEAERLLRETRPDIARALRGETPTNTPALKEFKGIEVTLQLLSSKQELSELFYQSLFDIFQPMPISLIEAITYSCLKCENRRCLENILGKELPHDYGELFDILSELLPKKTPSKSYITIQTITDFWKIQHFFDKRLPALRDSARNKDHNGQLMLYITKKQPHSIVAYLHHEFLLKFIPTIPKNHILFDTDFSKILQDELWGNQTPPVNSNKQALQSLVSLQSLLPISNYLKDSFIQRLLEAEETELVLSCLLHPFYFITFALDNPITLHINHSTHYVETHSFHFMKEDVLNQIKLKFNQNPLKYIRVLVACLPQFKPNDLYSIYQMSLNVLGGRSDSVLVQYIQASVSAMLSVCPEYSTPPPHSIMSVIAFEHSLVFISQSLLSPATRATIVQELHEVLQGVVGEGRLVDKIDGVRKNWVGKITLRLLWDLICLSTNNPVFDQILVEDVFQDDNRNNETQPLSMMDRRDSLLSRLLVHLTDY</sequence>
<dbReference type="VEuPathDB" id="AmoebaDB:EHI7A_136290"/>
<proteinExistence type="predicted"/>
<evidence type="ECO:0000313" key="2">
    <source>
        <dbReference type="Proteomes" id="UP000078387"/>
    </source>
</evidence>
<accession>A0A175JJB1</accession>
<dbReference type="VEuPathDB" id="AmoebaDB:EHI5A_178660"/>
<dbReference type="VEuPathDB" id="AmoebaDB:KM1_224530"/>
<organism evidence="1 2">
    <name type="scientific">Entamoeba histolytica</name>
    <dbReference type="NCBI Taxonomy" id="5759"/>
    <lineage>
        <taxon>Eukaryota</taxon>
        <taxon>Amoebozoa</taxon>
        <taxon>Evosea</taxon>
        <taxon>Archamoebae</taxon>
        <taxon>Mastigamoebida</taxon>
        <taxon>Entamoebidae</taxon>
        <taxon>Entamoeba</taxon>
    </lineage>
</organism>
<name>A0A175JJB1_ENTHI</name>
<dbReference type="VEuPathDB" id="AmoebaDB:EHI8A_151290"/>
<dbReference type="VEuPathDB" id="AmoebaDB:KM1_225700"/>
<dbReference type="eggNOG" id="ENOG502RGJ2">
    <property type="taxonomic scope" value="Eukaryota"/>
</dbReference>
<dbReference type="EMBL" id="BDEQ01000001">
    <property type="protein sequence ID" value="GAT93781.1"/>
    <property type="molecule type" value="Genomic_DNA"/>
</dbReference>
<dbReference type="VEuPathDB" id="AmoebaDB:EHI_166940"/>
<reference evidence="1 2" key="1">
    <citation type="submission" date="2016-05" db="EMBL/GenBank/DDBJ databases">
        <title>First whole genome sequencing of Entamoeba histolytica HM1:IMSS-clone-6.</title>
        <authorList>
            <person name="Mukherjee Avik.K."/>
            <person name="Izumyama S."/>
            <person name="Nakada-Tsukui K."/>
            <person name="Nozaki T."/>
        </authorList>
    </citation>
    <scope>NUCLEOTIDE SEQUENCE [LARGE SCALE GENOMIC DNA]</scope>
    <source>
        <strain evidence="1 2">HM1:IMSS clone 6</strain>
    </source>
</reference>
<comment type="caution">
    <text evidence="1">The sequence shown here is derived from an EMBL/GenBank/DDBJ whole genome shotgun (WGS) entry which is preliminary data.</text>
</comment>
<evidence type="ECO:0000313" key="1">
    <source>
        <dbReference type="EMBL" id="GAT93781.1"/>
    </source>
</evidence>